<dbReference type="PRINTS" id="PR00081">
    <property type="entry name" value="GDHRDH"/>
</dbReference>
<evidence type="ECO:0000256" key="2">
    <source>
        <dbReference type="ARBA" id="ARBA00022857"/>
    </source>
</evidence>
<evidence type="ECO:0000313" key="5">
    <source>
        <dbReference type="EMBL" id="VEG49275.1"/>
    </source>
</evidence>
<keyword evidence="2" id="KW-0521">NADP</keyword>
<dbReference type="AlphaFoldDB" id="A0A448IA03"/>
<keyword evidence="3 5" id="KW-0560">Oxidoreductase</keyword>
<dbReference type="GO" id="GO:0004316">
    <property type="term" value="F:3-oxoacyl-[acyl-carrier-protein] reductase (NADPH) activity"/>
    <property type="evidence" value="ECO:0007669"/>
    <property type="project" value="UniProtKB-EC"/>
</dbReference>
<dbReference type="InterPro" id="IPR002347">
    <property type="entry name" value="SDR_fam"/>
</dbReference>
<dbReference type="PROSITE" id="PS00061">
    <property type="entry name" value="ADH_SHORT"/>
    <property type="match status" value="1"/>
</dbReference>
<dbReference type="EMBL" id="LR134355">
    <property type="protein sequence ID" value="VEG49275.1"/>
    <property type="molecule type" value="Genomic_DNA"/>
</dbReference>
<reference evidence="5 6" key="1">
    <citation type="submission" date="2018-12" db="EMBL/GenBank/DDBJ databases">
        <authorList>
            <consortium name="Pathogen Informatics"/>
        </authorList>
    </citation>
    <scope>NUCLEOTIDE SEQUENCE [LARGE SCALE GENOMIC DNA]</scope>
    <source>
        <strain evidence="5 6">NCTC10485</strain>
    </source>
</reference>
<dbReference type="Pfam" id="PF13561">
    <property type="entry name" value="adh_short_C2"/>
    <property type="match status" value="1"/>
</dbReference>
<comment type="similarity">
    <text evidence="1">Belongs to the short-chain dehydrogenases/reductases (SDR) family.</text>
</comment>
<protein>
    <submittedName>
        <fullName evidence="5">Short-chain dehydrogenase</fullName>
        <ecNumber evidence="5">1.1.1.100</ecNumber>
    </submittedName>
</protein>
<dbReference type="OrthoDB" id="286404at2"/>
<dbReference type="PRINTS" id="PR00080">
    <property type="entry name" value="SDRFAMILY"/>
</dbReference>
<dbReference type="PANTHER" id="PTHR43618">
    <property type="entry name" value="7-ALPHA-HYDROXYSTEROID DEHYDROGENASE"/>
    <property type="match status" value="1"/>
</dbReference>
<dbReference type="CDD" id="cd05233">
    <property type="entry name" value="SDR_c"/>
    <property type="match status" value="1"/>
</dbReference>
<evidence type="ECO:0000256" key="3">
    <source>
        <dbReference type="ARBA" id="ARBA00023002"/>
    </source>
</evidence>
<proteinExistence type="inferred from homology"/>
<name>A0A448IA03_MYCCI</name>
<feature type="domain" description="Ketoreductase" evidence="4">
    <location>
        <begin position="20"/>
        <end position="199"/>
    </location>
</feature>
<evidence type="ECO:0000313" key="6">
    <source>
        <dbReference type="Proteomes" id="UP000282551"/>
    </source>
</evidence>
<dbReference type="FunFam" id="3.40.50.720:FF:000084">
    <property type="entry name" value="Short-chain dehydrogenase reductase"/>
    <property type="match status" value="1"/>
</dbReference>
<dbReference type="InterPro" id="IPR036291">
    <property type="entry name" value="NAD(P)-bd_dom_sf"/>
</dbReference>
<dbReference type="RefSeq" id="WP_126334969.1">
    <property type="nucleotide sequence ID" value="NZ_AP022604.1"/>
</dbReference>
<dbReference type="PANTHER" id="PTHR43618:SF8">
    <property type="entry name" value="7ALPHA-HYDROXYSTEROID DEHYDROGENASE"/>
    <property type="match status" value="1"/>
</dbReference>
<dbReference type="EC" id="1.1.1.100" evidence="5"/>
<dbReference type="SUPFAM" id="SSF51735">
    <property type="entry name" value="NAD(P)-binding Rossmann-fold domains"/>
    <property type="match status" value="1"/>
</dbReference>
<organism evidence="5 6">
    <name type="scientific">Mycolicibacterium chitae</name>
    <name type="common">Mycobacterium chitae</name>
    <dbReference type="NCBI Taxonomy" id="1792"/>
    <lineage>
        <taxon>Bacteria</taxon>
        <taxon>Bacillati</taxon>
        <taxon>Actinomycetota</taxon>
        <taxon>Actinomycetes</taxon>
        <taxon>Mycobacteriales</taxon>
        <taxon>Mycobacteriaceae</taxon>
        <taxon>Mycolicibacterium</taxon>
    </lineage>
</organism>
<dbReference type="Gene3D" id="3.40.50.720">
    <property type="entry name" value="NAD(P)-binding Rossmann-like Domain"/>
    <property type="match status" value="1"/>
</dbReference>
<evidence type="ECO:0000259" key="4">
    <source>
        <dbReference type="SMART" id="SM00822"/>
    </source>
</evidence>
<evidence type="ECO:0000256" key="1">
    <source>
        <dbReference type="ARBA" id="ARBA00006484"/>
    </source>
</evidence>
<gene>
    <name evidence="5" type="primary">fabG_25</name>
    <name evidence="5" type="ORF">NCTC10485_03582</name>
</gene>
<dbReference type="InterPro" id="IPR052178">
    <property type="entry name" value="Sec_Metab_Biosynth_SDR"/>
</dbReference>
<dbReference type="Proteomes" id="UP000282551">
    <property type="component" value="Chromosome"/>
</dbReference>
<accession>A0A448IA03</accession>
<dbReference type="InterPro" id="IPR020904">
    <property type="entry name" value="Sc_DH/Rdtase_CS"/>
</dbReference>
<sequence>MTVRADRPNSVGELFDLAGRVVIVTGGTRGIGFAMAEGFVAAGAKVVIGSRDVAAVQSATAALSQQGGEVAGIAVNMGDLAAGQSLAEAAVANFGRIDVVVNNAATGVSQPLGEITPEAFEKVFAVDVRGPLFLVQAALPLLRAAPRAAVINVISPAAYMFSADNALYAGAKAALLSLTRSMAEAFAADGIRVNALSPGPTDTRMMSTQPDEVRRETVEGLLLRRIADPREMVGPALFLASQASSFMTGQVLTIDGGLMPC</sequence>
<dbReference type="SMART" id="SM00822">
    <property type="entry name" value="PKS_KR"/>
    <property type="match status" value="1"/>
</dbReference>
<dbReference type="InterPro" id="IPR057326">
    <property type="entry name" value="KR_dom"/>
</dbReference>
<keyword evidence="6" id="KW-1185">Reference proteome</keyword>